<reference evidence="1" key="1">
    <citation type="submission" date="2021-06" db="EMBL/GenBank/DDBJ databases">
        <authorList>
            <person name="Kallberg Y."/>
            <person name="Tangrot J."/>
            <person name="Rosling A."/>
        </authorList>
    </citation>
    <scope>NUCLEOTIDE SEQUENCE</scope>
    <source>
        <strain evidence="1">AU212A</strain>
    </source>
</reference>
<protein>
    <submittedName>
        <fullName evidence="1">8631_t:CDS:1</fullName>
    </submittedName>
</protein>
<evidence type="ECO:0000313" key="1">
    <source>
        <dbReference type="EMBL" id="CAG8499271.1"/>
    </source>
</evidence>
<evidence type="ECO:0000313" key="2">
    <source>
        <dbReference type="Proteomes" id="UP000789860"/>
    </source>
</evidence>
<feature type="non-terminal residue" evidence="1">
    <location>
        <position position="1"/>
    </location>
</feature>
<sequence>TDRSTFSCKIVNIIGEKYKLGYKFDIINVCYSSGELESLRTTTYPKLNEIPLYKLSLREAARLQSVSSLSSTICNCKGSYNNCKYRCKKAGSSCTSRCHGGKSFFNKK</sequence>
<name>A0ACA9KXU2_9GLOM</name>
<gene>
    <name evidence="1" type="ORF">SCALOS_LOCUS3168</name>
</gene>
<dbReference type="Proteomes" id="UP000789860">
    <property type="component" value="Unassembled WGS sequence"/>
</dbReference>
<accession>A0ACA9KXU2</accession>
<proteinExistence type="predicted"/>
<dbReference type="EMBL" id="CAJVPM010003288">
    <property type="protein sequence ID" value="CAG8499271.1"/>
    <property type="molecule type" value="Genomic_DNA"/>
</dbReference>
<comment type="caution">
    <text evidence="1">The sequence shown here is derived from an EMBL/GenBank/DDBJ whole genome shotgun (WGS) entry which is preliminary data.</text>
</comment>
<keyword evidence="2" id="KW-1185">Reference proteome</keyword>
<organism evidence="1 2">
    <name type="scientific">Scutellospora calospora</name>
    <dbReference type="NCBI Taxonomy" id="85575"/>
    <lineage>
        <taxon>Eukaryota</taxon>
        <taxon>Fungi</taxon>
        <taxon>Fungi incertae sedis</taxon>
        <taxon>Mucoromycota</taxon>
        <taxon>Glomeromycotina</taxon>
        <taxon>Glomeromycetes</taxon>
        <taxon>Diversisporales</taxon>
        <taxon>Gigasporaceae</taxon>
        <taxon>Scutellospora</taxon>
    </lineage>
</organism>